<dbReference type="Proteomes" id="UP001164459">
    <property type="component" value="Chromosome"/>
</dbReference>
<accession>A0ABY7H409</accession>
<evidence type="ECO:0000313" key="2">
    <source>
        <dbReference type="Proteomes" id="UP001164459"/>
    </source>
</evidence>
<proteinExistence type="predicted"/>
<gene>
    <name evidence="1" type="ORF">O0S08_48290</name>
</gene>
<reference evidence="1" key="1">
    <citation type="submission" date="2022-11" db="EMBL/GenBank/DDBJ databases">
        <title>Minimal conservation of predation-associated metabolite biosynthetic gene clusters underscores biosynthetic potential of Myxococcota including descriptions for ten novel species: Archangium lansinium sp. nov., Myxococcus landrumus sp. nov., Nannocystis bai.</title>
        <authorList>
            <person name="Ahearne A."/>
            <person name="Stevens C."/>
            <person name="Dowd S."/>
        </authorList>
    </citation>
    <scope>NUCLEOTIDE SEQUENCE</scope>
    <source>
        <strain evidence="1">Fl3</strain>
    </source>
</reference>
<evidence type="ECO:0000313" key="1">
    <source>
        <dbReference type="EMBL" id="WAS93989.1"/>
    </source>
</evidence>
<protein>
    <submittedName>
        <fullName evidence="1">Uncharacterized protein</fullName>
    </submittedName>
</protein>
<sequence>MKRSGAAIGCIGAVMTCSACGPEPIAQEELEEVCGQDGPFRILPLEPDRQLLFGWTERVGERLLFVTHRIAPGEEAGDLPRWSEPEVWSTGLCGESPALVASGVDNIFTLERWPGVVLGCDEATAEIVSLDPLGEREPHVVFAGDPEALGCALRWTDHGLLTVVPHDDDVGALVLSPYPDDPLTQTSEPEVLLDDVRITPSGESGTGIVADSIRTFPDFVLALDGAGTLFRADLADRSVTPLLDEVRSLEASHDGRWLLWQDSTLTRDDPEYPEGDIILRDLSTGTDALLAQTSLQYSAFPLMMATNGIVQLGLGYVDGEPKSRIFFLPGLDSVDVRPDLSLNAKIDDERWVGSLLFSSYYDLFDLRAGTSRRLFERPGRIRWFEEDGLVLFEAKQCCIDGTWSDEGPMWRVPYDGMPQQIAKRVTGYTRRLPDERLLGPVGIDDEWSADLIVTDPETLAERLVDHHVFATSLDVWWGEEDGLFSYSVRDGERSGVYVARLPPHARSGLRKATREHEAVDWVRGADGRPMPVPRLRSGTPDWAALAAVQSSAAK</sequence>
<keyword evidence="2" id="KW-1185">Reference proteome</keyword>
<organism evidence="1 2">
    <name type="scientific">Nannocystis punicea</name>
    <dbReference type="NCBI Taxonomy" id="2995304"/>
    <lineage>
        <taxon>Bacteria</taxon>
        <taxon>Pseudomonadati</taxon>
        <taxon>Myxococcota</taxon>
        <taxon>Polyangia</taxon>
        <taxon>Nannocystales</taxon>
        <taxon>Nannocystaceae</taxon>
        <taxon>Nannocystis</taxon>
    </lineage>
</organism>
<name>A0ABY7H409_9BACT</name>
<dbReference type="EMBL" id="CP114040">
    <property type="protein sequence ID" value="WAS93989.1"/>
    <property type="molecule type" value="Genomic_DNA"/>
</dbReference>
<dbReference type="RefSeq" id="WP_269036329.1">
    <property type="nucleotide sequence ID" value="NZ_CP114040.1"/>
</dbReference>